<evidence type="ECO:0000313" key="1">
    <source>
        <dbReference type="EMBL" id="KAA1256762.1"/>
    </source>
</evidence>
<evidence type="ECO:0000313" key="2">
    <source>
        <dbReference type="EMBL" id="KAA1256778.1"/>
    </source>
</evidence>
<gene>
    <name evidence="3" type="ORF">LF1_56960</name>
    <name evidence="4" type="ORF">LF1_56990</name>
    <name evidence="2" type="ORF">LF1_59250</name>
    <name evidence="1" type="ORF">LF1_59480</name>
</gene>
<sequence length="114" mass="12765">MKWLTNLLLRGATKRCRKKLRGEMDSSAELDLIAIAFACACYPTGTYKSDAYNRILAAIRSGEYNAIPSRDARLVVHEWTYYNRMPASDAFSAVWTVGLHTFAAQLLPVLYADG</sequence>
<comment type="caution">
    <text evidence="2">The sequence shown here is derived from an EMBL/GenBank/DDBJ whole genome shotgun (WGS) entry which is preliminary data.</text>
</comment>
<proteinExistence type="predicted"/>
<accession>A0A5B1C6T1</accession>
<evidence type="ECO:0000313" key="3">
    <source>
        <dbReference type="EMBL" id="KAA1256998.1"/>
    </source>
</evidence>
<evidence type="ECO:0000313" key="5">
    <source>
        <dbReference type="Proteomes" id="UP000322699"/>
    </source>
</evidence>
<keyword evidence="5" id="KW-1185">Reference proteome</keyword>
<dbReference type="EMBL" id="VRLW01000007">
    <property type="protein sequence ID" value="KAA1257001.1"/>
    <property type="molecule type" value="Genomic_DNA"/>
</dbReference>
<evidence type="ECO:0000313" key="4">
    <source>
        <dbReference type="EMBL" id="KAA1257001.1"/>
    </source>
</evidence>
<dbReference type="EMBL" id="VRLW01000025">
    <property type="protein sequence ID" value="KAA1256778.1"/>
    <property type="molecule type" value="Genomic_DNA"/>
</dbReference>
<dbReference type="AlphaFoldDB" id="A0A5B1C6T1"/>
<reference evidence="2 5" key="1">
    <citation type="submission" date="2019-08" db="EMBL/GenBank/DDBJ databases">
        <title>Deep-cultivation of Planctomycetes and their phenomic and genomic characterization uncovers novel biology.</title>
        <authorList>
            <person name="Wiegand S."/>
            <person name="Jogler M."/>
            <person name="Boedeker C."/>
            <person name="Pinto D."/>
            <person name="Vollmers J."/>
            <person name="Rivas-Marin E."/>
            <person name="Kohn T."/>
            <person name="Peeters S.H."/>
            <person name="Heuer A."/>
            <person name="Rast P."/>
            <person name="Oberbeckmann S."/>
            <person name="Bunk B."/>
            <person name="Jeske O."/>
            <person name="Meyerdierks A."/>
            <person name="Storesund J.E."/>
            <person name="Kallscheuer N."/>
            <person name="Luecker S."/>
            <person name="Lage O.M."/>
            <person name="Pohl T."/>
            <person name="Merkel B.J."/>
            <person name="Hornburger P."/>
            <person name="Mueller R.-W."/>
            <person name="Bruemmer F."/>
            <person name="Labrenz M."/>
            <person name="Spormann A.M."/>
            <person name="Op Den Camp H."/>
            <person name="Overmann J."/>
            <person name="Amann R."/>
            <person name="Jetten M.S.M."/>
            <person name="Mascher T."/>
            <person name="Medema M.H."/>
            <person name="Devos D.P."/>
            <person name="Kaster A.-K."/>
            <person name="Ovreas L."/>
            <person name="Rohde M."/>
            <person name="Galperin M.Y."/>
            <person name="Jogler C."/>
        </authorList>
    </citation>
    <scope>NUCLEOTIDE SEQUENCE [LARGE SCALE GENOMIC DNA]</scope>
    <source>
        <strain evidence="2 5">LF1</strain>
    </source>
</reference>
<organism evidence="2 5">
    <name type="scientific">Rubripirellula obstinata</name>
    <dbReference type="NCBI Taxonomy" id="406547"/>
    <lineage>
        <taxon>Bacteria</taxon>
        <taxon>Pseudomonadati</taxon>
        <taxon>Planctomycetota</taxon>
        <taxon>Planctomycetia</taxon>
        <taxon>Pirellulales</taxon>
        <taxon>Pirellulaceae</taxon>
        <taxon>Rubripirellula</taxon>
    </lineage>
</organism>
<dbReference type="Proteomes" id="UP000322699">
    <property type="component" value="Unassembled WGS sequence"/>
</dbReference>
<dbReference type="EMBL" id="VRLW01000027">
    <property type="protein sequence ID" value="KAA1256762.1"/>
    <property type="molecule type" value="Genomic_DNA"/>
</dbReference>
<dbReference type="EMBL" id="VRLW01000007">
    <property type="protein sequence ID" value="KAA1256998.1"/>
    <property type="molecule type" value="Genomic_DNA"/>
</dbReference>
<protein>
    <submittedName>
        <fullName evidence="2">Uncharacterized protein</fullName>
    </submittedName>
</protein>
<name>A0A5B1C6T1_9BACT</name>
<dbReference type="RefSeq" id="WP_068267695.1">
    <property type="nucleotide sequence ID" value="NZ_VRLW01000007.1"/>
</dbReference>